<dbReference type="GeneID" id="103489662"/>
<keyword evidence="2" id="KW-0449">Lipoprotein</keyword>
<feature type="region of interest" description="Disordered" evidence="4">
    <location>
        <begin position="120"/>
        <end position="141"/>
    </location>
</feature>
<keyword evidence="3" id="KW-0732">Signal</keyword>
<dbReference type="RefSeq" id="XP_050935839.1">
    <property type="nucleotide sequence ID" value="XM_051079882.1"/>
</dbReference>
<keyword evidence="6" id="KW-1185">Reference proteome</keyword>
<feature type="compositionally biased region" description="Polar residues" evidence="4">
    <location>
        <begin position="120"/>
        <end position="129"/>
    </location>
</feature>
<reference evidence="6 7" key="1">
    <citation type="submission" date="2025-05" db="UniProtKB">
        <authorList>
            <consortium name="RefSeq"/>
        </authorList>
    </citation>
    <scope>NUCLEOTIDE SEQUENCE [LARGE SCALE GENOMIC DNA]</scope>
    <source>
        <tissue evidence="7 8">Stem</tissue>
    </source>
</reference>
<evidence type="ECO:0000259" key="5">
    <source>
        <dbReference type="SMART" id="SM00768"/>
    </source>
</evidence>
<dbReference type="RefSeq" id="XP_050935837.1">
    <property type="nucleotide sequence ID" value="XM_051079880.1"/>
</dbReference>
<gene>
    <name evidence="7 8 9" type="primary">LOC103489662</name>
</gene>
<protein>
    <submittedName>
        <fullName evidence="7 8">Glucan endo-1,3-beta-glucosidase 12-like isoform X1</fullName>
    </submittedName>
</protein>
<sequence length="293" mass="31592">MIRLEKDEPILIHPCRSGQKGKGKKDKKCKVFNFSTSGRMRNSLLIRGRTGGLAHEWVIQSLIFLVLGHFLYPGHARELSHENQKFSSRPVFTSQRDITTPITTVPTIILSNPTASTPFINPTSTSDTYSPAMESPKRSSPPSSGASWCIASQSASQKALQIALDYACGYGGTDCSAIQAGQRCYNPNTIHDHASYAFNSYYQKNPVPNSCNFGGTAVITSTDPSTMACQYTSTSTSSSVLNTTNSKGSTVFGAVPSSPSPSAATCQEIKVLQQLLSLTIVSLTLLHTNYLHG</sequence>
<comment type="subcellular location">
    <subcellularLocation>
        <location evidence="1">Cell membrane</location>
        <topology evidence="1">Lipid-anchor</topology>
        <topology evidence="1">GPI-anchor</topology>
    </subcellularLocation>
</comment>
<evidence type="ECO:0000313" key="7">
    <source>
        <dbReference type="RefSeq" id="XP_050935837.1"/>
    </source>
</evidence>
<evidence type="ECO:0000313" key="6">
    <source>
        <dbReference type="Proteomes" id="UP001652600"/>
    </source>
</evidence>
<dbReference type="PANTHER" id="PTHR31044:SF52">
    <property type="entry name" value="OS01G0631500 PROTEIN"/>
    <property type="match status" value="1"/>
</dbReference>
<name>A0ABM3KDI5_CUCME</name>
<dbReference type="PANTHER" id="PTHR31044">
    <property type="entry name" value="BETA-1,3 GLUCANASE"/>
    <property type="match status" value="1"/>
</dbReference>
<keyword evidence="2" id="KW-0472">Membrane</keyword>
<dbReference type="Proteomes" id="UP001652600">
    <property type="component" value="Chromosome 1"/>
</dbReference>
<keyword evidence="2" id="KW-0325">Glycoprotein</keyword>
<evidence type="ECO:0000313" key="9">
    <source>
        <dbReference type="RefSeq" id="XP_050935840.1"/>
    </source>
</evidence>
<accession>A0ABM3KDI5</accession>
<dbReference type="SMART" id="SM00768">
    <property type="entry name" value="X8"/>
    <property type="match status" value="1"/>
</dbReference>
<proteinExistence type="predicted"/>
<evidence type="ECO:0000256" key="1">
    <source>
        <dbReference type="ARBA" id="ARBA00004609"/>
    </source>
</evidence>
<evidence type="ECO:0000256" key="2">
    <source>
        <dbReference type="ARBA" id="ARBA00022622"/>
    </source>
</evidence>
<dbReference type="Pfam" id="PF07983">
    <property type="entry name" value="X8"/>
    <property type="match status" value="1"/>
</dbReference>
<evidence type="ECO:0000313" key="8">
    <source>
        <dbReference type="RefSeq" id="XP_050935839.1"/>
    </source>
</evidence>
<evidence type="ECO:0000256" key="3">
    <source>
        <dbReference type="ARBA" id="ARBA00022729"/>
    </source>
</evidence>
<dbReference type="RefSeq" id="XP_050935840.1">
    <property type="nucleotide sequence ID" value="XM_051079883.1"/>
</dbReference>
<dbReference type="Gene3D" id="1.20.58.1040">
    <property type="match status" value="1"/>
</dbReference>
<dbReference type="InterPro" id="IPR012946">
    <property type="entry name" value="X8"/>
</dbReference>
<evidence type="ECO:0000256" key="4">
    <source>
        <dbReference type="SAM" id="MobiDB-lite"/>
    </source>
</evidence>
<keyword evidence="2" id="KW-0336">GPI-anchor</keyword>
<dbReference type="InterPro" id="IPR044788">
    <property type="entry name" value="X8_dom_prot"/>
</dbReference>
<feature type="domain" description="X8" evidence="5">
    <location>
        <begin position="147"/>
        <end position="231"/>
    </location>
</feature>
<organism evidence="6 8">
    <name type="scientific">Cucumis melo</name>
    <name type="common">Muskmelon</name>
    <dbReference type="NCBI Taxonomy" id="3656"/>
    <lineage>
        <taxon>Eukaryota</taxon>
        <taxon>Viridiplantae</taxon>
        <taxon>Streptophyta</taxon>
        <taxon>Embryophyta</taxon>
        <taxon>Tracheophyta</taxon>
        <taxon>Spermatophyta</taxon>
        <taxon>Magnoliopsida</taxon>
        <taxon>eudicotyledons</taxon>
        <taxon>Gunneridae</taxon>
        <taxon>Pentapetalae</taxon>
        <taxon>rosids</taxon>
        <taxon>fabids</taxon>
        <taxon>Cucurbitales</taxon>
        <taxon>Cucurbitaceae</taxon>
        <taxon>Benincaseae</taxon>
        <taxon>Cucumis</taxon>
    </lineage>
</organism>